<dbReference type="EMBL" id="JBHYTS010000003">
    <property type="protein sequence ID" value="MFE1749441.1"/>
    <property type="molecule type" value="Genomic_DNA"/>
</dbReference>
<proteinExistence type="predicted"/>
<dbReference type="SUPFAM" id="SSF47741">
    <property type="entry name" value="CO dehydrogenase ISP C-domain like"/>
    <property type="match status" value="1"/>
</dbReference>
<keyword evidence="1" id="KW-0479">Metal-binding</keyword>
<dbReference type="PROSITE" id="PS00197">
    <property type="entry name" value="2FE2S_FER_1"/>
    <property type="match status" value="1"/>
</dbReference>
<feature type="compositionally biased region" description="Basic and acidic residues" evidence="4">
    <location>
        <begin position="194"/>
        <end position="203"/>
    </location>
</feature>
<sequence>MDPSTSSAITLNINGEKHTLSVDHRTTLLDALRERLEMTGTKKGCDQGQCGACTVLIDGRRAVSCLQFAVAAEDREITTIEGMAEGDELHPVQQAFLDLDGYQCGYCTPGQICSAVAVIEEHAAGWPSAVTDDLSPEAGPPPLTPEEIRERMSGNLCRCGAYMSIVQAVARAAESSRSTAIRAAGPGTTAPAAKDAKDKEAAA</sequence>
<accession>A0ABW6GZ10</accession>
<dbReference type="PROSITE" id="PS51085">
    <property type="entry name" value="2FE2S_FER_2"/>
    <property type="match status" value="1"/>
</dbReference>
<dbReference type="InterPro" id="IPR036010">
    <property type="entry name" value="2Fe-2S_ferredoxin-like_sf"/>
</dbReference>
<evidence type="ECO:0000313" key="7">
    <source>
        <dbReference type="Proteomes" id="UP001599756"/>
    </source>
</evidence>
<dbReference type="Gene3D" id="1.10.150.120">
    <property type="entry name" value="[2Fe-2S]-binding domain"/>
    <property type="match status" value="1"/>
</dbReference>
<keyword evidence="3" id="KW-0408">Iron</keyword>
<dbReference type="Pfam" id="PF01799">
    <property type="entry name" value="Fer2_2"/>
    <property type="match status" value="1"/>
</dbReference>
<dbReference type="CDD" id="cd00207">
    <property type="entry name" value="fer2"/>
    <property type="match status" value="1"/>
</dbReference>
<dbReference type="InterPro" id="IPR002888">
    <property type="entry name" value="2Fe-2S-bd"/>
</dbReference>
<evidence type="ECO:0000256" key="4">
    <source>
        <dbReference type="SAM" id="MobiDB-lite"/>
    </source>
</evidence>
<dbReference type="InterPro" id="IPR012675">
    <property type="entry name" value="Beta-grasp_dom_sf"/>
</dbReference>
<feature type="domain" description="2Fe-2S ferredoxin-type" evidence="5">
    <location>
        <begin position="7"/>
        <end position="83"/>
    </location>
</feature>
<dbReference type="PANTHER" id="PTHR45331:SF2">
    <property type="entry name" value="OXIDOREDUCTASE WITH IRON-SULFUR SUBUNIT"/>
    <property type="match status" value="1"/>
</dbReference>
<reference evidence="6 7" key="1">
    <citation type="submission" date="2024-09" db="EMBL/GenBank/DDBJ databases">
        <title>The Natural Products Discovery Center: Release of the First 8490 Sequenced Strains for Exploring Actinobacteria Biosynthetic Diversity.</title>
        <authorList>
            <person name="Kalkreuter E."/>
            <person name="Kautsar S.A."/>
            <person name="Yang D."/>
            <person name="Bader C.D."/>
            <person name="Teijaro C.N."/>
            <person name="Fluegel L."/>
            <person name="Davis C.M."/>
            <person name="Simpson J.R."/>
            <person name="Lauterbach L."/>
            <person name="Steele A.D."/>
            <person name="Gui C."/>
            <person name="Meng S."/>
            <person name="Li G."/>
            <person name="Viehrig K."/>
            <person name="Ye F."/>
            <person name="Su P."/>
            <person name="Kiefer A.F."/>
            <person name="Nichols A."/>
            <person name="Cepeda A.J."/>
            <person name="Yan W."/>
            <person name="Fan B."/>
            <person name="Jiang Y."/>
            <person name="Adhikari A."/>
            <person name="Zheng C.-J."/>
            <person name="Schuster L."/>
            <person name="Cowan T.M."/>
            <person name="Smanski M.J."/>
            <person name="Chevrette M.G."/>
            <person name="De Carvalho L.P.S."/>
            <person name="Shen B."/>
        </authorList>
    </citation>
    <scope>NUCLEOTIDE SEQUENCE [LARGE SCALE GENOMIC DNA]</scope>
    <source>
        <strain evidence="6 7">NPDC059500</strain>
    </source>
</reference>
<evidence type="ECO:0000256" key="1">
    <source>
        <dbReference type="ARBA" id="ARBA00022723"/>
    </source>
</evidence>
<dbReference type="InterPro" id="IPR001041">
    <property type="entry name" value="2Fe-2S_ferredoxin-type"/>
</dbReference>
<protein>
    <submittedName>
        <fullName evidence="6">(2Fe-2S)-binding protein</fullName>
    </submittedName>
</protein>
<keyword evidence="2" id="KW-0560">Oxidoreductase</keyword>
<dbReference type="InterPro" id="IPR052914">
    <property type="entry name" value="Aldehyde_Oxdr_Iron-Sulfur"/>
</dbReference>
<feature type="region of interest" description="Disordered" evidence="4">
    <location>
        <begin position="176"/>
        <end position="203"/>
    </location>
</feature>
<evidence type="ECO:0000313" key="6">
    <source>
        <dbReference type="EMBL" id="MFE1749441.1"/>
    </source>
</evidence>
<dbReference type="Proteomes" id="UP001599756">
    <property type="component" value="Unassembled WGS sequence"/>
</dbReference>
<evidence type="ECO:0000256" key="3">
    <source>
        <dbReference type="ARBA" id="ARBA00023004"/>
    </source>
</evidence>
<gene>
    <name evidence="6" type="ORF">ACFW88_02615</name>
</gene>
<evidence type="ECO:0000259" key="5">
    <source>
        <dbReference type="PROSITE" id="PS51085"/>
    </source>
</evidence>
<dbReference type="InterPro" id="IPR006058">
    <property type="entry name" value="2Fe2S_fd_BS"/>
</dbReference>
<dbReference type="Gene3D" id="3.10.20.30">
    <property type="match status" value="1"/>
</dbReference>
<organism evidence="6 7">
    <name type="scientific">Streptomyces anandii</name>
    <dbReference type="NCBI Taxonomy" id="285454"/>
    <lineage>
        <taxon>Bacteria</taxon>
        <taxon>Bacillati</taxon>
        <taxon>Actinomycetota</taxon>
        <taxon>Actinomycetes</taxon>
        <taxon>Kitasatosporales</taxon>
        <taxon>Streptomycetaceae</taxon>
        <taxon>Streptomyces</taxon>
    </lineage>
</organism>
<evidence type="ECO:0000256" key="2">
    <source>
        <dbReference type="ARBA" id="ARBA00023002"/>
    </source>
</evidence>
<dbReference type="Pfam" id="PF00111">
    <property type="entry name" value="Fer2"/>
    <property type="match status" value="1"/>
</dbReference>
<dbReference type="SUPFAM" id="SSF54292">
    <property type="entry name" value="2Fe-2S ferredoxin-like"/>
    <property type="match status" value="1"/>
</dbReference>
<keyword evidence="7" id="KW-1185">Reference proteome</keyword>
<feature type="compositionally biased region" description="Low complexity" evidence="4">
    <location>
        <begin position="183"/>
        <end position="193"/>
    </location>
</feature>
<dbReference type="InterPro" id="IPR036884">
    <property type="entry name" value="2Fe-2S-bd_dom_sf"/>
</dbReference>
<dbReference type="RefSeq" id="WP_381812627.1">
    <property type="nucleotide sequence ID" value="NZ_JBHYTS010000003.1"/>
</dbReference>
<dbReference type="PANTHER" id="PTHR45331">
    <property type="entry name" value="OXIDOREDUCTASE, IRON-SULPHUR BINDING SUBUNIT-RELATED-RELATED"/>
    <property type="match status" value="1"/>
</dbReference>
<comment type="caution">
    <text evidence="6">The sequence shown here is derived from an EMBL/GenBank/DDBJ whole genome shotgun (WGS) entry which is preliminary data.</text>
</comment>
<name>A0ABW6GZ10_9ACTN</name>